<keyword evidence="1" id="KW-0472">Membrane</keyword>
<accession>A0ABV1SMN1</accession>
<dbReference type="RefSeq" id="WP_339114073.1">
    <property type="nucleotide sequence ID" value="NZ_JAYWLC010000028.1"/>
</dbReference>
<proteinExistence type="predicted"/>
<comment type="caution">
    <text evidence="2">The sequence shown here is derived from an EMBL/GenBank/DDBJ whole genome shotgun (WGS) entry which is preliminary data.</text>
</comment>
<keyword evidence="1" id="KW-0812">Transmembrane</keyword>
<protein>
    <submittedName>
        <fullName evidence="2">Uncharacterized protein</fullName>
    </submittedName>
</protein>
<reference evidence="2 3" key="1">
    <citation type="submission" date="2024-06" db="EMBL/GenBank/DDBJ databases">
        <title>Thioclava kandeliae sp. nov. from a rhizosphere soil sample of Kandelia candel in a mangrove.</title>
        <authorList>
            <person name="Mu T."/>
        </authorList>
    </citation>
    <scope>NUCLEOTIDE SEQUENCE [LARGE SCALE GENOMIC DNA]</scope>
    <source>
        <strain evidence="2 3">CPCC 100088</strain>
    </source>
</reference>
<keyword evidence="1" id="KW-1133">Transmembrane helix</keyword>
<feature type="transmembrane region" description="Helical" evidence="1">
    <location>
        <begin position="26"/>
        <end position="51"/>
    </location>
</feature>
<gene>
    <name evidence="2" type="ORF">VSX56_18530</name>
</gene>
<dbReference type="EMBL" id="JAYWLC010000028">
    <property type="protein sequence ID" value="MER5173759.1"/>
    <property type="molecule type" value="Genomic_DNA"/>
</dbReference>
<evidence type="ECO:0000313" key="3">
    <source>
        <dbReference type="Proteomes" id="UP001438953"/>
    </source>
</evidence>
<sequence length="102" mass="10928">MNFFLIFGLILCIAMGGWLSKRPFATLLMLVPLATLVPVFYGAGTLCGAGFPLHLADPTYMCKNNHSAAQTFAGAYVVALIPVLLSGLVLRALKLWRGSRAS</sequence>
<evidence type="ECO:0000313" key="2">
    <source>
        <dbReference type="EMBL" id="MER5173759.1"/>
    </source>
</evidence>
<dbReference type="Proteomes" id="UP001438953">
    <property type="component" value="Unassembled WGS sequence"/>
</dbReference>
<evidence type="ECO:0000256" key="1">
    <source>
        <dbReference type="SAM" id="Phobius"/>
    </source>
</evidence>
<organism evidence="2 3">
    <name type="scientific">Thioclava kandeliae</name>
    <dbReference type="NCBI Taxonomy" id="3070818"/>
    <lineage>
        <taxon>Bacteria</taxon>
        <taxon>Pseudomonadati</taxon>
        <taxon>Pseudomonadota</taxon>
        <taxon>Alphaproteobacteria</taxon>
        <taxon>Rhodobacterales</taxon>
        <taxon>Paracoccaceae</taxon>
        <taxon>Thioclava</taxon>
    </lineage>
</organism>
<name>A0ABV1SMN1_9RHOB</name>
<feature type="transmembrane region" description="Helical" evidence="1">
    <location>
        <begin position="72"/>
        <end position="93"/>
    </location>
</feature>
<keyword evidence="3" id="KW-1185">Reference proteome</keyword>